<proteinExistence type="predicted"/>
<evidence type="ECO:0000313" key="2">
    <source>
        <dbReference type="Proteomes" id="UP000297891"/>
    </source>
</evidence>
<protein>
    <submittedName>
        <fullName evidence="1">Uncharacterized protein</fullName>
    </submittedName>
</protein>
<dbReference type="Proteomes" id="UP000297891">
    <property type="component" value="Unassembled WGS sequence"/>
</dbReference>
<evidence type="ECO:0000313" key="1">
    <source>
        <dbReference type="EMBL" id="TGK97050.1"/>
    </source>
</evidence>
<dbReference type="RefSeq" id="WP_100791478.1">
    <property type="nucleotide sequence ID" value="NZ_NPDQ01000006.1"/>
</dbReference>
<dbReference type="AlphaFoldDB" id="A0A2M9Y075"/>
<sequence length="212" mass="24658">MKWITSVIIFVFALGLVAKTTMSYRERKKQLDGKITLVLDIKEQLKLEPEIGKTSIENIRTQIEETYRGGNRIEMEKALSIAEGDLLVTQRKLCLPMEESANQLYQKAMGQWILIDGEDKAGTKSLEWEIKEKIQRYLLMAKSEKDHAREYFLSGNYHLSLHTYKRSLVYSLMSLRSQKAEIPEDYQAADSVWVQPIWMGLHKQKQTTIQEN</sequence>
<comment type="caution">
    <text evidence="1">The sequence shown here is derived from an EMBL/GenBank/DDBJ whole genome shotgun (WGS) entry which is preliminary data.</text>
</comment>
<gene>
    <name evidence="1" type="ORF">EHQ30_10815</name>
</gene>
<name>A0A2M9Y075_9LEPT</name>
<organism evidence="1 2">
    <name type="scientific">Leptospira brenneri</name>
    <dbReference type="NCBI Taxonomy" id="2023182"/>
    <lineage>
        <taxon>Bacteria</taxon>
        <taxon>Pseudomonadati</taxon>
        <taxon>Spirochaetota</taxon>
        <taxon>Spirochaetia</taxon>
        <taxon>Leptospirales</taxon>
        <taxon>Leptospiraceae</taxon>
        <taxon>Leptospira</taxon>
    </lineage>
</organism>
<dbReference type="EMBL" id="RQFP01000001">
    <property type="protein sequence ID" value="TGK97050.1"/>
    <property type="molecule type" value="Genomic_DNA"/>
</dbReference>
<dbReference type="OrthoDB" id="335590at2"/>
<keyword evidence="2" id="KW-1185">Reference proteome</keyword>
<reference evidence="1" key="1">
    <citation type="journal article" date="2019" name="PLoS Negl. Trop. Dis.">
        <title>Revisiting the worldwide diversity of Leptospira species in the environment.</title>
        <authorList>
            <person name="Vincent A.T."/>
            <person name="Schiettekatte O."/>
            <person name="Bourhy P."/>
            <person name="Veyrier F.J."/>
            <person name="Picardeau M."/>
        </authorList>
    </citation>
    <scope>NUCLEOTIDE SEQUENCE [LARGE SCALE GENOMIC DNA]</scope>
    <source>
        <strain evidence="1">201800277</strain>
    </source>
</reference>
<accession>A0A2M9Y075</accession>